<dbReference type="SUPFAM" id="SSF55961">
    <property type="entry name" value="Bet v1-like"/>
    <property type="match status" value="1"/>
</dbReference>
<protein>
    <submittedName>
        <fullName evidence="3">SRPBCC domain-containing protein</fullName>
    </submittedName>
</protein>
<name>A0ABY5PZZ1_9ACTN</name>
<gene>
    <name evidence="3" type="ORF">NRK68_19470</name>
</gene>
<dbReference type="RefSeq" id="WP_183067034.1">
    <property type="nucleotide sequence ID" value="NZ_CP102514.1"/>
</dbReference>
<dbReference type="Gene3D" id="3.30.530.20">
    <property type="match status" value="1"/>
</dbReference>
<dbReference type="InterPro" id="IPR013538">
    <property type="entry name" value="ASHA1/2-like_C"/>
</dbReference>
<evidence type="ECO:0000259" key="2">
    <source>
        <dbReference type="Pfam" id="PF08327"/>
    </source>
</evidence>
<proteinExistence type="inferred from homology"/>
<accession>A0ABY5PZZ1</accession>
<reference evidence="3" key="1">
    <citation type="submission" date="2022-08" db="EMBL/GenBank/DDBJ databases">
        <authorList>
            <person name="Tian L."/>
        </authorList>
    </citation>
    <scope>NUCLEOTIDE SEQUENCE</scope>
    <source>
        <strain evidence="3">CM253</strain>
    </source>
</reference>
<evidence type="ECO:0000256" key="1">
    <source>
        <dbReference type="ARBA" id="ARBA00006817"/>
    </source>
</evidence>
<feature type="domain" description="Activator of Hsp90 ATPase homologue 1/2-like C-terminal" evidence="2">
    <location>
        <begin position="28"/>
        <end position="139"/>
    </location>
</feature>
<dbReference type="GeneID" id="95575675"/>
<dbReference type="InterPro" id="IPR023393">
    <property type="entry name" value="START-like_dom_sf"/>
</dbReference>
<evidence type="ECO:0000313" key="4">
    <source>
        <dbReference type="Proteomes" id="UP001057738"/>
    </source>
</evidence>
<organism evidence="3 4">
    <name type="scientific">Streptomyces yangpuensis</name>
    <dbReference type="NCBI Taxonomy" id="1648182"/>
    <lineage>
        <taxon>Bacteria</taxon>
        <taxon>Bacillati</taxon>
        <taxon>Actinomycetota</taxon>
        <taxon>Actinomycetes</taxon>
        <taxon>Kitasatosporales</taxon>
        <taxon>Streptomycetaceae</taxon>
        <taxon>Streptomyces</taxon>
    </lineage>
</organism>
<dbReference type="Pfam" id="PF08327">
    <property type="entry name" value="AHSA1"/>
    <property type="match status" value="1"/>
</dbReference>
<comment type="similarity">
    <text evidence="1">Belongs to the AHA1 family.</text>
</comment>
<dbReference type="Proteomes" id="UP001057738">
    <property type="component" value="Chromosome"/>
</dbReference>
<dbReference type="EMBL" id="CP102514">
    <property type="protein sequence ID" value="UUY49193.1"/>
    <property type="molecule type" value="Genomic_DNA"/>
</dbReference>
<keyword evidence="4" id="KW-1185">Reference proteome</keyword>
<evidence type="ECO:0000313" key="3">
    <source>
        <dbReference type="EMBL" id="UUY49193.1"/>
    </source>
</evidence>
<sequence>MSLVSHATSERRGENHWLLRFELHLPYSYEALWHAVTTPDGLRGWLAAADVLERHLGGAVTLRWLNTATVASGHVSAWDVERVAEYTLAGLGRIRFHLEAVGTDSTVIRFVNERGGSDEARLDCLAAWHEHFELLEAALSGRPTDWSTWTDSRWAGLRASYASFGQARKAS</sequence>